<comment type="subcellular location">
    <subcellularLocation>
        <location evidence="1">Cell membrane</location>
        <topology evidence="1">Multi-pass membrane protein</topology>
    </subcellularLocation>
</comment>
<dbReference type="CDD" id="cd06173">
    <property type="entry name" value="MFS_MefA_like"/>
    <property type="match status" value="1"/>
</dbReference>
<dbReference type="PANTHER" id="PTHR23513:SF11">
    <property type="entry name" value="STAPHYLOFERRIN A TRANSPORTER"/>
    <property type="match status" value="1"/>
</dbReference>
<comment type="caution">
    <text evidence="10">The sequence shown here is derived from an EMBL/GenBank/DDBJ whole genome shotgun (WGS) entry which is preliminary data.</text>
</comment>
<dbReference type="Gene3D" id="1.20.1250.20">
    <property type="entry name" value="MFS general substrate transporter like domains"/>
    <property type="match status" value="1"/>
</dbReference>
<dbReference type="InterPro" id="IPR010290">
    <property type="entry name" value="TM_effector"/>
</dbReference>
<evidence type="ECO:0000256" key="4">
    <source>
        <dbReference type="ARBA" id="ARBA00022692"/>
    </source>
</evidence>
<dbReference type="InterPro" id="IPR020846">
    <property type="entry name" value="MFS_dom"/>
</dbReference>
<feature type="transmembrane region" description="Helical" evidence="8">
    <location>
        <begin position="325"/>
        <end position="346"/>
    </location>
</feature>
<feature type="transmembrane region" description="Helical" evidence="8">
    <location>
        <begin position="100"/>
        <end position="121"/>
    </location>
</feature>
<evidence type="ECO:0000256" key="8">
    <source>
        <dbReference type="SAM" id="Phobius"/>
    </source>
</evidence>
<evidence type="ECO:0000256" key="5">
    <source>
        <dbReference type="ARBA" id="ARBA00022989"/>
    </source>
</evidence>
<protein>
    <submittedName>
        <fullName evidence="10">Putative MFS family arabinose efflux permease</fullName>
    </submittedName>
</protein>
<feature type="region of interest" description="Disordered" evidence="7">
    <location>
        <begin position="439"/>
        <end position="475"/>
    </location>
</feature>
<feature type="transmembrane region" description="Helical" evidence="8">
    <location>
        <begin position="304"/>
        <end position="319"/>
    </location>
</feature>
<evidence type="ECO:0000256" key="7">
    <source>
        <dbReference type="SAM" id="MobiDB-lite"/>
    </source>
</evidence>
<proteinExistence type="predicted"/>
<dbReference type="EMBL" id="PGFF01000001">
    <property type="protein sequence ID" value="PJJ71618.1"/>
    <property type="molecule type" value="Genomic_DNA"/>
</dbReference>
<evidence type="ECO:0000256" key="3">
    <source>
        <dbReference type="ARBA" id="ARBA00022475"/>
    </source>
</evidence>
<gene>
    <name evidence="10" type="ORF">CLV46_1168</name>
</gene>
<dbReference type="AlphaFoldDB" id="A0A2M9CIA8"/>
<feature type="transmembrane region" description="Helical" evidence="8">
    <location>
        <begin position="127"/>
        <end position="143"/>
    </location>
</feature>
<feature type="transmembrane region" description="Helical" evidence="8">
    <location>
        <begin position="277"/>
        <end position="297"/>
    </location>
</feature>
<keyword evidence="6 8" id="KW-0472">Membrane</keyword>
<feature type="transmembrane region" description="Helical" evidence="8">
    <location>
        <begin position="164"/>
        <end position="188"/>
    </location>
</feature>
<accession>A0A2M9CIA8</accession>
<feature type="transmembrane region" description="Helical" evidence="8">
    <location>
        <begin position="244"/>
        <end position="265"/>
    </location>
</feature>
<reference evidence="10 11" key="1">
    <citation type="submission" date="2017-11" db="EMBL/GenBank/DDBJ databases">
        <title>Genomic Encyclopedia of Archaeal and Bacterial Type Strains, Phase II (KMG-II): From Individual Species to Whole Genera.</title>
        <authorList>
            <person name="Goeker M."/>
        </authorList>
    </citation>
    <scope>NUCLEOTIDE SEQUENCE [LARGE SCALE GENOMIC DNA]</scope>
    <source>
        <strain evidence="10 11">DSM 27393</strain>
    </source>
</reference>
<evidence type="ECO:0000259" key="9">
    <source>
        <dbReference type="PROSITE" id="PS50850"/>
    </source>
</evidence>
<evidence type="ECO:0000313" key="10">
    <source>
        <dbReference type="EMBL" id="PJJ71618.1"/>
    </source>
</evidence>
<dbReference type="Pfam" id="PF05977">
    <property type="entry name" value="MFS_3"/>
    <property type="match status" value="1"/>
</dbReference>
<keyword evidence="5 8" id="KW-1133">Transmembrane helix</keyword>
<feature type="transmembrane region" description="Helical" evidence="8">
    <location>
        <begin position="194"/>
        <end position="213"/>
    </location>
</feature>
<dbReference type="SUPFAM" id="SSF103473">
    <property type="entry name" value="MFS general substrate transporter"/>
    <property type="match status" value="1"/>
</dbReference>
<dbReference type="GO" id="GO:0022857">
    <property type="term" value="F:transmembrane transporter activity"/>
    <property type="evidence" value="ECO:0007669"/>
    <property type="project" value="InterPro"/>
</dbReference>
<feature type="transmembrane region" description="Helical" evidence="8">
    <location>
        <begin position="367"/>
        <end position="389"/>
    </location>
</feature>
<organism evidence="10 11">
    <name type="scientific">Diaminobutyricimonas aerilata</name>
    <dbReference type="NCBI Taxonomy" id="1162967"/>
    <lineage>
        <taxon>Bacteria</taxon>
        <taxon>Bacillati</taxon>
        <taxon>Actinomycetota</taxon>
        <taxon>Actinomycetes</taxon>
        <taxon>Micrococcales</taxon>
        <taxon>Microbacteriaceae</taxon>
        <taxon>Diaminobutyricimonas</taxon>
    </lineage>
</organism>
<feature type="domain" description="Major facilitator superfamily (MFS) profile" evidence="9">
    <location>
        <begin position="1"/>
        <end position="420"/>
    </location>
</feature>
<keyword evidence="11" id="KW-1185">Reference proteome</keyword>
<evidence type="ECO:0000256" key="6">
    <source>
        <dbReference type="ARBA" id="ARBA00023136"/>
    </source>
</evidence>
<keyword evidence="4 8" id="KW-0812">Transmembrane</keyword>
<dbReference type="PROSITE" id="PS50850">
    <property type="entry name" value="MFS"/>
    <property type="match status" value="1"/>
</dbReference>
<evidence type="ECO:0000256" key="1">
    <source>
        <dbReference type="ARBA" id="ARBA00004651"/>
    </source>
</evidence>
<dbReference type="Proteomes" id="UP000228758">
    <property type="component" value="Unassembled WGS sequence"/>
</dbReference>
<evidence type="ECO:0000313" key="11">
    <source>
        <dbReference type="Proteomes" id="UP000228758"/>
    </source>
</evidence>
<dbReference type="PANTHER" id="PTHR23513">
    <property type="entry name" value="INTEGRAL MEMBRANE EFFLUX PROTEIN-RELATED"/>
    <property type="match status" value="1"/>
</dbReference>
<feature type="transmembrane region" description="Helical" evidence="8">
    <location>
        <begin position="68"/>
        <end position="93"/>
    </location>
</feature>
<evidence type="ECO:0000256" key="2">
    <source>
        <dbReference type="ARBA" id="ARBA00022448"/>
    </source>
</evidence>
<sequence>MSLSPTDPAAVTAPLPVLNERPKWRDTFDALRSYNYRLYVTAQLVANTTGWMQRIATDWLVLELTGNVALVGLTIALQFLPMLLLGAVGGVVADRVSKRHMILAIQTVVALLSGLLAILAITGTVELWHVYVIVFVIGLLQVFDGPARSVFVNELVGHSRLRNAISLNASIFHLGGLLGPAVSGVLIVVVGAGWAIAINAAAAVITITSLLLMRTSELRIAPRVPGKPGQVREAVRYIRSKPTIYWPLTMLAFVSVFGMSLPSLLAGMADRVYYTGATGYGLYNSLVAVGALTGALLSTRRMNLRLRSIVIAAFCYGALQMTAGLVPLVAVFLPLLIGVGMARLLFATAAESMTQLSTNLAIRGRVMSFYILVLVGGQAIGGPLLGWLAEHYGPRLALVISGAVPAVAAIVIGLVLARSGQLTLRVELHRRGFVRIVPRKRRANRPADDRTPRRPFRRGRGTSRPVASPGALSRQ</sequence>
<name>A0A2M9CIA8_9MICO</name>
<dbReference type="InterPro" id="IPR036259">
    <property type="entry name" value="MFS_trans_sf"/>
</dbReference>
<keyword evidence="2" id="KW-0813">Transport</keyword>
<dbReference type="RefSeq" id="WP_245866565.1">
    <property type="nucleotide sequence ID" value="NZ_PGFF01000001.1"/>
</dbReference>
<keyword evidence="3" id="KW-1003">Cell membrane</keyword>
<dbReference type="GO" id="GO:0005886">
    <property type="term" value="C:plasma membrane"/>
    <property type="evidence" value="ECO:0007669"/>
    <property type="project" value="UniProtKB-SubCell"/>
</dbReference>
<feature type="transmembrane region" description="Helical" evidence="8">
    <location>
        <begin position="395"/>
        <end position="417"/>
    </location>
</feature>